<sequence>MNNFQQNKVQWNLTVIISSGLCISLSHTGLVKRSSLILRSTSPKSIVANVNAFESVEGSDEDVDVIENENANLDVGYLHTNGNASVYGDLHGVQLAPVAAEILRK</sequence>
<evidence type="ECO:0000313" key="1">
    <source>
        <dbReference type="EMBL" id="GJT11435.1"/>
    </source>
</evidence>
<proteinExistence type="predicted"/>
<name>A0ABQ5B9D4_9ASTR</name>
<protein>
    <submittedName>
        <fullName evidence="1">Uncharacterized protein</fullName>
    </submittedName>
</protein>
<accession>A0ABQ5B9D4</accession>
<reference evidence="1" key="2">
    <citation type="submission" date="2022-01" db="EMBL/GenBank/DDBJ databases">
        <authorList>
            <person name="Yamashiro T."/>
            <person name="Shiraishi A."/>
            <person name="Satake H."/>
            <person name="Nakayama K."/>
        </authorList>
    </citation>
    <scope>NUCLEOTIDE SEQUENCE</scope>
</reference>
<dbReference type="Proteomes" id="UP001151760">
    <property type="component" value="Unassembled WGS sequence"/>
</dbReference>
<organism evidence="1 2">
    <name type="scientific">Tanacetum coccineum</name>
    <dbReference type="NCBI Taxonomy" id="301880"/>
    <lineage>
        <taxon>Eukaryota</taxon>
        <taxon>Viridiplantae</taxon>
        <taxon>Streptophyta</taxon>
        <taxon>Embryophyta</taxon>
        <taxon>Tracheophyta</taxon>
        <taxon>Spermatophyta</taxon>
        <taxon>Magnoliopsida</taxon>
        <taxon>eudicotyledons</taxon>
        <taxon>Gunneridae</taxon>
        <taxon>Pentapetalae</taxon>
        <taxon>asterids</taxon>
        <taxon>campanulids</taxon>
        <taxon>Asterales</taxon>
        <taxon>Asteraceae</taxon>
        <taxon>Asteroideae</taxon>
        <taxon>Anthemideae</taxon>
        <taxon>Anthemidinae</taxon>
        <taxon>Tanacetum</taxon>
    </lineage>
</organism>
<reference evidence="1" key="1">
    <citation type="journal article" date="2022" name="Int. J. Mol. Sci.">
        <title>Draft Genome of Tanacetum Coccineum: Genomic Comparison of Closely Related Tanacetum-Family Plants.</title>
        <authorList>
            <person name="Yamashiro T."/>
            <person name="Shiraishi A."/>
            <person name="Nakayama K."/>
            <person name="Satake H."/>
        </authorList>
    </citation>
    <scope>NUCLEOTIDE SEQUENCE</scope>
</reference>
<keyword evidence="2" id="KW-1185">Reference proteome</keyword>
<evidence type="ECO:0000313" key="2">
    <source>
        <dbReference type="Proteomes" id="UP001151760"/>
    </source>
</evidence>
<comment type="caution">
    <text evidence="1">The sequence shown here is derived from an EMBL/GenBank/DDBJ whole genome shotgun (WGS) entry which is preliminary data.</text>
</comment>
<gene>
    <name evidence="1" type="ORF">Tco_0858477</name>
</gene>
<dbReference type="EMBL" id="BQNB010013068">
    <property type="protein sequence ID" value="GJT11435.1"/>
    <property type="molecule type" value="Genomic_DNA"/>
</dbReference>